<dbReference type="Pfam" id="PF02984">
    <property type="entry name" value="Cyclin_C"/>
    <property type="match status" value="1"/>
</dbReference>
<gene>
    <name evidence="7" type="primary">LOC101499935</name>
</gene>
<proteinExistence type="inferred from homology"/>
<reference evidence="7" key="2">
    <citation type="submission" date="2025-08" db="UniProtKB">
        <authorList>
            <consortium name="RefSeq"/>
        </authorList>
    </citation>
    <scope>IDENTIFICATION</scope>
    <source>
        <tissue evidence="7">Etiolated seedlings</tissue>
    </source>
</reference>
<dbReference type="PANTHER" id="PTHR10177">
    <property type="entry name" value="CYCLINS"/>
    <property type="match status" value="1"/>
</dbReference>
<evidence type="ECO:0000256" key="3">
    <source>
        <dbReference type="ARBA" id="ARBA00023127"/>
    </source>
</evidence>
<dbReference type="InterPro" id="IPR004367">
    <property type="entry name" value="Cyclin_C-dom"/>
</dbReference>
<organism evidence="6 7">
    <name type="scientific">Cicer arietinum</name>
    <name type="common">Chickpea</name>
    <name type="synonym">Garbanzo</name>
    <dbReference type="NCBI Taxonomy" id="3827"/>
    <lineage>
        <taxon>Eukaryota</taxon>
        <taxon>Viridiplantae</taxon>
        <taxon>Streptophyta</taxon>
        <taxon>Embryophyta</taxon>
        <taxon>Tracheophyta</taxon>
        <taxon>Spermatophyta</taxon>
        <taxon>Magnoliopsida</taxon>
        <taxon>eudicotyledons</taxon>
        <taxon>Gunneridae</taxon>
        <taxon>Pentapetalae</taxon>
        <taxon>rosids</taxon>
        <taxon>fabids</taxon>
        <taxon>Fabales</taxon>
        <taxon>Fabaceae</taxon>
        <taxon>Papilionoideae</taxon>
        <taxon>50 kb inversion clade</taxon>
        <taxon>NPAAA clade</taxon>
        <taxon>Hologalegina</taxon>
        <taxon>IRL clade</taxon>
        <taxon>Cicereae</taxon>
        <taxon>Cicer</taxon>
    </lineage>
</organism>
<keyword evidence="2" id="KW-0132">Cell division</keyword>
<reference evidence="6" key="1">
    <citation type="journal article" date="2013" name="Nat. Biotechnol.">
        <title>Draft genome sequence of chickpea (Cicer arietinum) provides a resource for trait improvement.</title>
        <authorList>
            <person name="Varshney R.K."/>
            <person name="Song C."/>
            <person name="Saxena R.K."/>
            <person name="Azam S."/>
            <person name="Yu S."/>
            <person name="Sharpe A.G."/>
            <person name="Cannon S."/>
            <person name="Baek J."/>
            <person name="Rosen B.D."/>
            <person name="Tar'an B."/>
            <person name="Millan T."/>
            <person name="Zhang X."/>
            <person name="Ramsay L.D."/>
            <person name="Iwata A."/>
            <person name="Wang Y."/>
            <person name="Nelson W."/>
            <person name="Farmer A.D."/>
            <person name="Gaur P.M."/>
            <person name="Soderlund C."/>
            <person name="Penmetsa R.V."/>
            <person name="Xu C."/>
            <person name="Bharti A.K."/>
            <person name="He W."/>
            <person name="Winter P."/>
            <person name="Zhao S."/>
            <person name="Hane J.K."/>
            <person name="Carrasquilla-Garcia N."/>
            <person name="Condie J.A."/>
            <person name="Upadhyaya H.D."/>
            <person name="Luo M.C."/>
            <person name="Thudi M."/>
            <person name="Gowda C.L."/>
            <person name="Singh N.P."/>
            <person name="Lichtenzveig J."/>
            <person name="Gali K.K."/>
            <person name="Rubio J."/>
            <person name="Nadarajan N."/>
            <person name="Dolezel J."/>
            <person name="Bansal K.C."/>
            <person name="Xu X."/>
            <person name="Edwards D."/>
            <person name="Zhang G."/>
            <person name="Kahl G."/>
            <person name="Gil J."/>
            <person name="Singh K.B."/>
            <person name="Datta S.K."/>
            <person name="Jackson S.A."/>
            <person name="Wang J."/>
            <person name="Cook D.R."/>
        </authorList>
    </citation>
    <scope>NUCLEOTIDE SEQUENCE [LARGE SCALE GENOMIC DNA]</scope>
    <source>
        <strain evidence="6">cv. CDC Frontier</strain>
    </source>
</reference>
<dbReference type="Gene3D" id="1.10.472.10">
    <property type="entry name" value="Cyclin-like"/>
    <property type="match status" value="1"/>
</dbReference>
<evidence type="ECO:0000256" key="2">
    <source>
        <dbReference type="ARBA" id="ARBA00022618"/>
    </source>
</evidence>
<dbReference type="InterPro" id="IPR036915">
    <property type="entry name" value="Cyclin-like_sf"/>
</dbReference>
<dbReference type="SMART" id="SM01332">
    <property type="entry name" value="Cyclin_C"/>
    <property type="match status" value="1"/>
</dbReference>
<dbReference type="STRING" id="3827.A0A3Q7XVA1"/>
<dbReference type="RefSeq" id="XP_027192258.1">
    <property type="nucleotide sequence ID" value="XM_027336457.1"/>
</dbReference>
<comment type="similarity">
    <text evidence="1">Belongs to the cyclin family. Cyclin D subfamily.</text>
</comment>
<evidence type="ECO:0000256" key="1">
    <source>
        <dbReference type="ARBA" id="ARBA00009065"/>
    </source>
</evidence>
<dbReference type="GO" id="GO:0051301">
    <property type="term" value="P:cell division"/>
    <property type="evidence" value="ECO:0007669"/>
    <property type="project" value="UniProtKB-KW"/>
</dbReference>
<evidence type="ECO:0000313" key="7">
    <source>
        <dbReference type="RefSeq" id="XP_027192258.1"/>
    </source>
</evidence>
<dbReference type="PaxDb" id="3827-XP_004509784.1"/>
<protein>
    <submittedName>
        <fullName evidence="7">Cyclin-D3-1-like</fullName>
    </submittedName>
</protein>
<evidence type="ECO:0000259" key="5">
    <source>
        <dbReference type="SMART" id="SM01332"/>
    </source>
</evidence>
<feature type="domain" description="Cyclin C-terminal" evidence="5">
    <location>
        <begin position="45"/>
        <end position="168"/>
    </location>
</feature>
<keyword evidence="3" id="KW-0195">Cyclin</keyword>
<evidence type="ECO:0000256" key="4">
    <source>
        <dbReference type="ARBA" id="ARBA00023306"/>
    </source>
</evidence>
<dbReference type="FunFam" id="1.10.472.10:FF:000040">
    <property type="entry name" value="D6-type cyclin"/>
    <property type="match status" value="1"/>
</dbReference>
<dbReference type="OrthoDB" id="5590282at2759"/>
<keyword evidence="6" id="KW-1185">Reference proteome</keyword>
<sequence>MEEGQTKVPESADIIGKPKFIFEAKGIQRMELLVLSHLNWKMQSITPCSFVDYFLRKMTNDPYPTDSSMLRSLELILSITKCIDLLEFKPSEIAAAVAIFVSKDLQESDINHTLTRFAIVDKDKILKCLEVMKNVNLAKVSLDLGSDSEEFEPGSPIGVLDAACVSSKSDGITVESSHTNSTPENPITKRLKFFHDGTL</sequence>
<dbReference type="SUPFAM" id="SSF47954">
    <property type="entry name" value="Cyclin-like"/>
    <property type="match status" value="1"/>
</dbReference>
<accession>A0A3Q7XVA1</accession>
<dbReference type="InterPro" id="IPR039361">
    <property type="entry name" value="Cyclin"/>
</dbReference>
<evidence type="ECO:0000313" key="6">
    <source>
        <dbReference type="Proteomes" id="UP000087171"/>
    </source>
</evidence>
<name>A0A3Q7XVA1_CICAR</name>
<keyword evidence="4" id="KW-0131">Cell cycle</keyword>
<dbReference type="Proteomes" id="UP000087171">
    <property type="component" value="Chromosome Ca7"/>
</dbReference>
<dbReference type="CDD" id="cd20544">
    <property type="entry name" value="CYCLIN_AtCycD-like_rpt2"/>
    <property type="match status" value="1"/>
</dbReference>
<dbReference type="AlphaFoldDB" id="A0A3Q7XVA1"/>